<dbReference type="STRING" id="251221.gene:10758474"/>
<dbReference type="AlphaFoldDB" id="Q7NLX3"/>
<sequence length="137" mass="15635">MVAGSTDTGGVLLRTLYVLRPGLARFGWVHAQWACEGLTSEAARRHHNYWHIPWTPREGAQSFMDTQNRQLASYPTLRFGCERYLLRLEARCPQAWAAESIEQFVAGLVGWEADHSDYRALAARFEAAWPDRGWSEP</sequence>
<organism evidence="1 2">
    <name type="scientific">Gloeobacter violaceus (strain ATCC 29082 / PCC 7421)</name>
    <dbReference type="NCBI Taxonomy" id="251221"/>
    <lineage>
        <taxon>Bacteria</taxon>
        <taxon>Bacillati</taxon>
        <taxon>Cyanobacteriota</taxon>
        <taxon>Cyanophyceae</taxon>
        <taxon>Gloeobacterales</taxon>
        <taxon>Gloeobacteraceae</taxon>
        <taxon>Gloeobacter</taxon>
    </lineage>
</organism>
<dbReference type="EnsemblBacteria" id="BAC88937">
    <property type="protein sequence ID" value="BAC88937"/>
    <property type="gene ID" value="BAC88937"/>
</dbReference>
<evidence type="ECO:0000313" key="2">
    <source>
        <dbReference type="Proteomes" id="UP000000557"/>
    </source>
</evidence>
<dbReference type="KEGG" id="gvi:gll0996"/>
<proteinExistence type="predicted"/>
<keyword evidence="2" id="KW-1185">Reference proteome</keyword>
<evidence type="ECO:0000313" key="1">
    <source>
        <dbReference type="EMBL" id="BAC88937.1"/>
    </source>
</evidence>
<dbReference type="OrthoDB" id="9839012at2"/>
<dbReference type="RefSeq" id="WP_011140998.1">
    <property type="nucleotide sequence ID" value="NC_005125.1"/>
</dbReference>
<dbReference type="InParanoid" id="Q7NLX3"/>
<dbReference type="HOGENOM" id="CLU_1924583_0_0_3"/>
<reference evidence="1 2" key="2">
    <citation type="journal article" date="2003" name="DNA Res.">
        <title>Complete genome structure of Gloeobacter violaceus PCC 7421, a cyanobacterium that lacks thylakoids (supplement).</title>
        <authorList>
            <person name="Nakamura Y."/>
            <person name="Kaneko T."/>
            <person name="Sato S."/>
            <person name="Mimuro M."/>
            <person name="Miyashita H."/>
            <person name="Tsuchiya T."/>
            <person name="Sasamoto S."/>
            <person name="Watanabe A."/>
            <person name="Kawashima K."/>
            <person name="Kishida Y."/>
            <person name="Kiyokawa C."/>
            <person name="Kohara M."/>
            <person name="Matsumoto M."/>
            <person name="Matsuno A."/>
            <person name="Nakazaki N."/>
            <person name="Shimpo S."/>
            <person name="Takeuchi C."/>
            <person name="Yamada M."/>
            <person name="Tabata S."/>
        </authorList>
    </citation>
    <scope>NUCLEOTIDE SEQUENCE [LARGE SCALE GENOMIC DNA]</scope>
    <source>
        <strain evidence="2">ATCC 29082 / PCC 7421</strain>
    </source>
</reference>
<name>Q7NLX3_GLOVI</name>
<dbReference type="EMBL" id="BA000045">
    <property type="protein sequence ID" value="BAC88937.1"/>
    <property type="molecule type" value="Genomic_DNA"/>
</dbReference>
<reference evidence="1 2" key="1">
    <citation type="journal article" date="2003" name="DNA Res.">
        <title>Complete genome structure of Gloeobacter violaceus PCC 7421, a cyanobacterium that lacks thylakoids.</title>
        <authorList>
            <person name="Nakamura Y."/>
            <person name="Kaneko T."/>
            <person name="Sato S."/>
            <person name="Mimuro M."/>
            <person name="Miyashita H."/>
            <person name="Tsuchiya T."/>
            <person name="Sasamoto S."/>
            <person name="Watanabe A."/>
            <person name="Kawashima K."/>
            <person name="Kishida Y."/>
            <person name="Kiyokawa C."/>
            <person name="Kohara M."/>
            <person name="Matsumoto M."/>
            <person name="Matsuno A."/>
            <person name="Nakazaki N."/>
            <person name="Shimpo S."/>
            <person name="Takeuchi C."/>
            <person name="Yamada M."/>
            <person name="Tabata S."/>
        </authorList>
    </citation>
    <scope>NUCLEOTIDE SEQUENCE [LARGE SCALE GENOMIC DNA]</scope>
    <source>
        <strain evidence="2">ATCC 29082 / PCC 7421</strain>
    </source>
</reference>
<dbReference type="Proteomes" id="UP000000557">
    <property type="component" value="Chromosome"/>
</dbReference>
<protein>
    <submittedName>
        <fullName evidence="1">Gll0996 protein</fullName>
    </submittedName>
</protein>
<accession>Q7NLX3</accession>
<gene>
    <name evidence="1" type="ordered locus">gll0996</name>
</gene>